<evidence type="ECO:0000256" key="1">
    <source>
        <dbReference type="ARBA" id="ARBA00023002"/>
    </source>
</evidence>
<dbReference type="InterPro" id="IPR050523">
    <property type="entry name" value="AKR_Detox_Biosynth"/>
</dbReference>
<dbReference type="Proteomes" id="UP000681526">
    <property type="component" value="Unassembled WGS sequence"/>
</dbReference>
<dbReference type="InterPro" id="IPR023210">
    <property type="entry name" value="NADP_OxRdtase_dom"/>
</dbReference>
<evidence type="ECO:0000259" key="2">
    <source>
        <dbReference type="Pfam" id="PF00248"/>
    </source>
</evidence>
<name>A0ABN7RQY5_THEXY</name>
<gene>
    <name evidence="3" type="primary">txxe 1426</name>
    <name evidence="3" type="ORF">TXXE_07290</name>
</gene>
<comment type="caution">
    <text evidence="3">The sequence shown here is derived from an EMBL/GenBank/DDBJ whole genome shotgun (WGS) entry which is preliminary data.</text>
</comment>
<feature type="domain" description="NADP-dependent oxidoreductase" evidence="2">
    <location>
        <begin position="33"/>
        <end position="323"/>
    </location>
</feature>
<keyword evidence="4" id="KW-1185">Reference proteome</keyword>
<dbReference type="Gene3D" id="3.20.20.100">
    <property type="entry name" value="NADP-dependent oxidoreductase domain"/>
    <property type="match status" value="1"/>
</dbReference>
<keyword evidence="1" id="KW-0560">Oxidoreductase</keyword>
<accession>A0ABN7RQY5</accession>
<dbReference type="RefSeq" id="WP_213484047.1">
    <property type="nucleotide sequence ID" value="NZ_CAJRAY010000033.1"/>
</dbReference>
<dbReference type="InterPro" id="IPR036812">
    <property type="entry name" value="NAD(P)_OxRdtase_dom_sf"/>
</dbReference>
<dbReference type="EMBL" id="CAJRAY010000033">
    <property type="protein sequence ID" value="CAG5083907.1"/>
    <property type="molecule type" value="Genomic_DNA"/>
</dbReference>
<sequence>MFTRRLGHTDIEVSGVGFGCWPIGGPFFLDGYPDGWGDVDDNESIRAIERALANGVNFFDTADVYGTGHSEEILGRALKGRRHEAVIATKFGFTYDETSRNVYTKIDVSPNYINEACERSLRRLGTDYIDLYQIHPGVVPRERLDSMIYSLEQLRKKGWIRAYGWSTEDAEAAELFAKRSFAAAFQHPLNVVSDSPMVEVCERHGLASINNAPLAMGLLSGKFNRSSQLASDDVRGSGQSWVRWFKDGKPVPEYLDALDAIRDVLTSDGRTLVQGALAWIWGRSANTIPIPGIKTAAQAEEAAKAMAFGPLTPEQMAEIDGILRNLEVQAGRAG</sequence>
<organism evidence="3 4">
    <name type="scientific">Thermobacillus xylanilyticus</name>
    <dbReference type="NCBI Taxonomy" id="76633"/>
    <lineage>
        <taxon>Bacteria</taxon>
        <taxon>Bacillati</taxon>
        <taxon>Bacillota</taxon>
        <taxon>Bacilli</taxon>
        <taxon>Bacillales</taxon>
        <taxon>Paenibacillaceae</taxon>
        <taxon>Thermobacillus</taxon>
    </lineage>
</organism>
<dbReference type="Pfam" id="PF00248">
    <property type="entry name" value="Aldo_ket_red"/>
    <property type="match status" value="1"/>
</dbReference>
<proteinExistence type="predicted"/>
<dbReference type="PANTHER" id="PTHR43364">
    <property type="entry name" value="NADH-SPECIFIC METHYLGLYOXAL REDUCTASE-RELATED"/>
    <property type="match status" value="1"/>
</dbReference>
<dbReference type="SUPFAM" id="SSF51430">
    <property type="entry name" value="NAD(P)-linked oxidoreductase"/>
    <property type="match status" value="1"/>
</dbReference>
<evidence type="ECO:0000313" key="3">
    <source>
        <dbReference type="EMBL" id="CAG5083907.1"/>
    </source>
</evidence>
<evidence type="ECO:0000313" key="4">
    <source>
        <dbReference type="Proteomes" id="UP000681526"/>
    </source>
</evidence>
<protein>
    <submittedName>
        <fullName evidence="3">Aldo/keto reductase</fullName>
    </submittedName>
</protein>
<reference evidence="3 4" key="1">
    <citation type="submission" date="2021-04" db="EMBL/GenBank/DDBJ databases">
        <authorList>
            <person name="Rakotoarivonina H."/>
        </authorList>
    </citation>
    <scope>NUCLEOTIDE SEQUENCE [LARGE SCALE GENOMIC DNA]</scope>
    <source>
        <strain evidence="3 4">XE</strain>
    </source>
</reference>
<dbReference type="PANTHER" id="PTHR43364:SF4">
    <property type="entry name" value="NAD(P)-LINKED OXIDOREDUCTASE SUPERFAMILY PROTEIN"/>
    <property type="match status" value="1"/>
</dbReference>
<dbReference type="CDD" id="cd19086">
    <property type="entry name" value="AKR_AKR11C1"/>
    <property type="match status" value="1"/>
</dbReference>